<dbReference type="CDD" id="cd12797">
    <property type="entry name" value="M23_peptidase"/>
    <property type="match status" value="1"/>
</dbReference>
<gene>
    <name evidence="5" type="ORF">C7J97_02750</name>
</gene>
<evidence type="ECO:0000256" key="2">
    <source>
        <dbReference type="SAM" id="MobiDB-lite"/>
    </source>
</evidence>
<dbReference type="SUPFAM" id="SSF54106">
    <property type="entry name" value="LysM domain"/>
    <property type="match status" value="1"/>
</dbReference>
<dbReference type="PROSITE" id="PS51782">
    <property type="entry name" value="LYSM"/>
    <property type="match status" value="1"/>
</dbReference>
<organism evidence="5 6">
    <name type="scientific">Faecalibacterium prausnitzii</name>
    <dbReference type="NCBI Taxonomy" id="853"/>
    <lineage>
        <taxon>Bacteria</taxon>
        <taxon>Bacillati</taxon>
        <taxon>Bacillota</taxon>
        <taxon>Clostridia</taxon>
        <taxon>Eubacteriales</taxon>
        <taxon>Oscillospiraceae</taxon>
        <taxon>Faecalibacterium</taxon>
    </lineage>
</organism>
<comment type="caution">
    <text evidence="5">The sequence shown here is derived from an EMBL/GenBank/DDBJ whole genome shotgun (WGS) entry which is preliminary data.</text>
</comment>
<keyword evidence="1" id="KW-0732">Signal</keyword>
<name>A0A367GC32_9FIRM</name>
<dbReference type="InterPro" id="IPR050570">
    <property type="entry name" value="Cell_wall_metabolism_enzyme"/>
</dbReference>
<dbReference type="InterPro" id="IPR016047">
    <property type="entry name" value="M23ase_b-sheet_dom"/>
</dbReference>
<evidence type="ECO:0000256" key="1">
    <source>
        <dbReference type="ARBA" id="ARBA00022729"/>
    </source>
</evidence>
<accession>A0A367GC32</accession>
<dbReference type="Pfam" id="PF07501">
    <property type="entry name" value="G5"/>
    <property type="match status" value="1"/>
</dbReference>
<evidence type="ECO:0000313" key="6">
    <source>
        <dbReference type="Proteomes" id="UP000252378"/>
    </source>
</evidence>
<feature type="region of interest" description="Disordered" evidence="2">
    <location>
        <begin position="1"/>
        <end position="31"/>
    </location>
</feature>
<dbReference type="Gene3D" id="2.70.70.10">
    <property type="entry name" value="Glucose Permease (Domain IIA)"/>
    <property type="match status" value="1"/>
</dbReference>
<dbReference type="PROSITE" id="PS51109">
    <property type="entry name" value="G5"/>
    <property type="match status" value="1"/>
</dbReference>
<dbReference type="Gene3D" id="3.10.350.10">
    <property type="entry name" value="LysM domain"/>
    <property type="match status" value="1"/>
</dbReference>
<dbReference type="Gene3D" id="2.20.230.10">
    <property type="entry name" value="Resuscitation-promoting factor rpfb"/>
    <property type="match status" value="1"/>
</dbReference>
<protein>
    <submittedName>
        <fullName evidence="5">Metalloendopeptidase</fullName>
    </submittedName>
</protein>
<evidence type="ECO:0000259" key="4">
    <source>
        <dbReference type="PROSITE" id="PS51782"/>
    </source>
</evidence>
<dbReference type="InterPro" id="IPR011055">
    <property type="entry name" value="Dup_hybrid_motif"/>
</dbReference>
<dbReference type="InterPro" id="IPR011098">
    <property type="entry name" value="G5_dom"/>
</dbReference>
<dbReference type="PANTHER" id="PTHR21666">
    <property type="entry name" value="PEPTIDASE-RELATED"/>
    <property type="match status" value="1"/>
</dbReference>
<dbReference type="SUPFAM" id="SSF51261">
    <property type="entry name" value="Duplicated hybrid motif"/>
    <property type="match status" value="1"/>
</dbReference>
<sequence>MPCSSAGRRKIPLTEDKIKEQQPAAQPVRQTRRQKLRSLWAQLQCRGVLRRHRLRRKRQHRRETLWHKLLHNPVAPMVGETLYAIGFSAEYAVIRTGRRLQHGLQRLLQMGRDLLKNIASMAFPGAARLLRDLFGPVVLALRGTGALLRHAHRVRKQKGFGAALRASGHFIAEGIADNIRLVPRMAMYVLPAAALAVMVTVFQTTIRQPYALQVQVDDKTVGYVANEEVFNSALEAVQQRINYSGTEQARFTVEPTYSVTVAHDVMDENDVADAILKTSSDQISEGTALYLDGELTAVCADGTGLQRYISSLLEPYENPDDPNTTVGFNKDVTLENGIYFNESFQEEAEVEQLLSGVQQAEKSYTVQNGDTIWSIAQKNGLTVKELCEMNTGFTANGENGLTQNSKILPGDALTVVREEETLEVRITKVESWEEEIAYTTETTKSNELNSGTKRVTQKGENGIRTVTAQRVYDANGNQLSQQILSTVVTKEPVTEKVTVGTKKVSSGASYITGRGQFIWPVPGYRNCSRWYGGSHKGVDICAAAGTPIYASAGGTVTKAGYNRAGAGNGYGNSIIISHGNGYTTLYAHCLSLVVHAGQSVKQGQLIGYVGSTGRSSGNHCHFEIRRNGSYIAPQNVFNRSKYR</sequence>
<dbReference type="InterPro" id="IPR018392">
    <property type="entry name" value="LysM"/>
</dbReference>
<dbReference type="Pfam" id="PF01551">
    <property type="entry name" value="Peptidase_M23"/>
    <property type="match status" value="1"/>
</dbReference>
<dbReference type="CDD" id="cd00118">
    <property type="entry name" value="LysM"/>
    <property type="match status" value="1"/>
</dbReference>
<proteinExistence type="predicted"/>
<dbReference type="InterPro" id="IPR036779">
    <property type="entry name" value="LysM_dom_sf"/>
</dbReference>
<dbReference type="EMBL" id="PXUP01000003">
    <property type="protein sequence ID" value="RCH47459.1"/>
    <property type="molecule type" value="Genomic_DNA"/>
</dbReference>
<feature type="domain" description="LysM" evidence="4">
    <location>
        <begin position="362"/>
        <end position="415"/>
    </location>
</feature>
<dbReference type="PANTHER" id="PTHR21666:SF270">
    <property type="entry name" value="MUREIN HYDROLASE ACTIVATOR ENVC"/>
    <property type="match status" value="1"/>
</dbReference>
<dbReference type="AlphaFoldDB" id="A0A367GC32"/>
<dbReference type="SMART" id="SM00257">
    <property type="entry name" value="LysM"/>
    <property type="match status" value="1"/>
</dbReference>
<dbReference type="Pfam" id="PF01476">
    <property type="entry name" value="LysM"/>
    <property type="match status" value="1"/>
</dbReference>
<evidence type="ECO:0000313" key="5">
    <source>
        <dbReference type="EMBL" id="RCH47459.1"/>
    </source>
</evidence>
<dbReference type="Proteomes" id="UP000252378">
    <property type="component" value="Unassembled WGS sequence"/>
</dbReference>
<reference evidence="5 6" key="1">
    <citation type="submission" date="2018-03" db="EMBL/GenBank/DDBJ databases">
        <title>Complete genome sequencing of Faecalibacterium prausnitzii strains isolated from the human gut.</title>
        <authorList>
            <person name="Fitzgerald B.C."/>
            <person name="Shkoporov A.N."/>
            <person name="Ross P.R."/>
            <person name="Hill C."/>
        </authorList>
    </citation>
    <scope>NUCLEOTIDE SEQUENCE [LARGE SCALE GENOMIC DNA]</scope>
    <source>
        <strain evidence="5 6">ATCC 27768</strain>
    </source>
</reference>
<feature type="domain" description="G5" evidence="3">
    <location>
        <begin position="422"/>
        <end position="503"/>
    </location>
</feature>
<evidence type="ECO:0000259" key="3">
    <source>
        <dbReference type="PROSITE" id="PS51109"/>
    </source>
</evidence>
<dbReference type="GO" id="GO:0004222">
    <property type="term" value="F:metalloendopeptidase activity"/>
    <property type="evidence" value="ECO:0007669"/>
    <property type="project" value="TreeGrafter"/>
</dbReference>
<dbReference type="SMART" id="SM01208">
    <property type="entry name" value="G5"/>
    <property type="match status" value="1"/>
</dbReference>